<dbReference type="PROSITE" id="PS50076">
    <property type="entry name" value="DNAJ_2"/>
    <property type="match status" value="1"/>
</dbReference>
<comment type="caution">
    <text evidence="4">The sequence shown here is derived from an EMBL/GenBank/DDBJ whole genome shotgun (WGS) entry which is preliminary data.</text>
</comment>
<feature type="domain" description="J" evidence="2">
    <location>
        <begin position="4"/>
        <end position="68"/>
    </location>
</feature>
<sequence>MSKSLYKTLNVSENASADEIKKAYRKLARQYHPDINKTPEAEAKFKEINAAYEILSDEKKKKEYDTYGDSMFNGQNFSDFSRGFGSQSDLNDILNSIFGRSGGFNRSSRTRSSGGFGGFDSFFGGGMGGNSGFGGFGGEDIDLDIKATTSIPLKTALLGGTIQLNLNNSTFELKIPQGVTSGTKLRAKGKGRKLQGMQGDAIIEIKIAPMEGFEIDGLNLIQDVEVPLKYMLFGGTCEIETLAKKVSIKIPQNMQNGKKMRLPEMGFRDLKSGKKGDIILRVNAKLPDSTKFSKELRELLQKELPQY</sequence>
<dbReference type="Proteomes" id="UP000477070">
    <property type="component" value="Unassembled WGS sequence"/>
</dbReference>
<dbReference type="SMART" id="SM00271">
    <property type="entry name" value="DnaJ"/>
    <property type="match status" value="1"/>
</dbReference>
<protein>
    <submittedName>
        <fullName evidence="4">DnaJ family protein</fullName>
    </submittedName>
</protein>
<name>A0A347VNU0_9HELI</name>
<dbReference type="CDD" id="cd06257">
    <property type="entry name" value="DnaJ"/>
    <property type="match status" value="1"/>
</dbReference>
<gene>
    <name evidence="3" type="ORF">DCO61_08520</name>
    <name evidence="4" type="ORF">LS64_009975</name>
</gene>
<reference evidence="4" key="3">
    <citation type="submission" date="2018-04" db="EMBL/GenBank/DDBJ databases">
        <authorList>
            <person name="Sheh A."/>
            <person name="Shen Z."/>
            <person name="Mannion A.J."/>
            <person name="Fox J.G."/>
        </authorList>
    </citation>
    <scope>NUCLEOTIDE SEQUENCE</scope>
    <source>
        <strain evidence="4">MIT 97-6194</strain>
    </source>
</reference>
<organism evidence="4 5">
    <name type="scientific">Helicobacter saguini</name>
    <dbReference type="NCBI Taxonomy" id="1548018"/>
    <lineage>
        <taxon>Bacteria</taxon>
        <taxon>Pseudomonadati</taxon>
        <taxon>Campylobacterota</taxon>
        <taxon>Epsilonproteobacteria</taxon>
        <taxon>Campylobacterales</taxon>
        <taxon>Helicobacteraceae</taxon>
        <taxon>Helicobacter</taxon>
    </lineage>
</organism>
<evidence type="ECO:0000313" key="4">
    <source>
        <dbReference type="EMBL" id="TLD92741.1"/>
    </source>
</evidence>
<dbReference type="PROSITE" id="PS00636">
    <property type="entry name" value="DNAJ_1"/>
    <property type="match status" value="1"/>
</dbReference>
<dbReference type="Pfam" id="PF00226">
    <property type="entry name" value="DnaJ"/>
    <property type="match status" value="1"/>
</dbReference>
<dbReference type="Proteomes" id="UP000029714">
    <property type="component" value="Unassembled WGS sequence"/>
</dbReference>
<dbReference type="Pfam" id="PF01556">
    <property type="entry name" value="DnaJ_C"/>
    <property type="match status" value="1"/>
</dbReference>
<evidence type="ECO:0000259" key="2">
    <source>
        <dbReference type="PROSITE" id="PS50076"/>
    </source>
</evidence>
<evidence type="ECO:0000256" key="1">
    <source>
        <dbReference type="ARBA" id="ARBA00023186"/>
    </source>
</evidence>
<keyword evidence="5" id="KW-1185">Reference proteome</keyword>
<dbReference type="EMBL" id="JRMP02000018">
    <property type="protein sequence ID" value="TLD92741.1"/>
    <property type="molecule type" value="Genomic_DNA"/>
</dbReference>
<dbReference type="Gene3D" id="2.60.260.20">
    <property type="entry name" value="Urease metallochaperone UreE, N-terminal domain"/>
    <property type="match status" value="2"/>
</dbReference>
<reference evidence="4 5" key="1">
    <citation type="journal article" date="2014" name="Genome Announc.">
        <title>Draft genome sequences of eight enterohepatic helicobacter species isolated from both laboratory and wild rodents.</title>
        <authorList>
            <person name="Sheh A."/>
            <person name="Shen Z."/>
            <person name="Fox J.G."/>
        </authorList>
    </citation>
    <scope>NUCLEOTIDE SEQUENCE [LARGE SCALE GENOMIC DNA]</scope>
    <source>
        <strain evidence="4 5">MIT 97-6194</strain>
    </source>
</reference>
<dbReference type="InterPro" id="IPR018253">
    <property type="entry name" value="DnaJ_domain_CS"/>
</dbReference>
<dbReference type="InterPro" id="IPR001623">
    <property type="entry name" value="DnaJ_domain"/>
</dbReference>
<proteinExistence type="predicted"/>
<evidence type="ECO:0000313" key="3">
    <source>
        <dbReference type="EMBL" id="MWV70039.1"/>
    </source>
</evidence>
<dbReference type="InterPro" id="IPR008971">
    <property type="entry name" value="HSP40/DnaJ_pept-bd"/>
</dbReference>
<dbReference type="OrthoDB" id="9779889at2"/>
<dbReference type="PANTHER" id="PTHR43096:SF52">
    <property type="entry name" value="DNAJ HOMOLOG 1, MITOCHONDRIAL-RELATED"/>
    <property type="match status" value="1"/>
</dbReference>
<dbReference type="SUPFAM" id="SSF46565">
    <property type="entry name" value="Chaperone J-domain"/>
    <property type="match status" value="1"/>
</dbReference>
<dbReference type="Gene3D" id="1.10.287.110">
    <property type="entry name" value="DnaJ domain"/>
    <property type="match status" value="1"/>
</dbReference>
<evidence type="ECO:0000313" key="6">
    <source>
        <dbReference type="Proteomes" id="UP000477070"/>
    </source>
</evidence>
<dbReference type="AlphaFoldDB" id="A0A347VNU0"/>
<dbReference type="PANTHER" id="PTHR43096">
    <property type="entry name" value="DNAJ HOMOLOG 1, MITOCHONDRIAL-RELATED"/>
    <property type="match status" value="1"/>
</dbReference>
<dbReference type="PRINTS" id="PR00625">
    <property type="entry name" value="JDOMAIN"/>
</dbReference>
<evidence type="ECO:0000313" key="5">
    <source>
        <dbReference type="Proteomes" id="UP000029714"/>
    </source>
</evidence>
<dbReference type="GO" id="GO:0042026">
    <property type="term" value="P:protein refolding"/>
    <property type="evidence" value="ECO:0007669"/>
    <property type="project" value="TreeGrafter"/>
</dbReference>
<dbReference type="SUPFAM" id="SSF49493">
    <property type="entry name" value="HSP40/DnaJ peptide-binding domain"/>
    <property type="match status" value="2"/>
</dbReference>
<reference evidence="3 6" key="4">
    <citation type="submission" date="2019-12" db="EMBL/GenBank/DDBJ databases">
        <title>Multi-Generational Helicobacter saguini Isolates.</title>
        <authorList>
            <person name="Mannion A."/>
            <person name="Shen Z."/>
            <person name="Fox J.G."/>
        </authorList>
    </citation>
    <scope>NUCLEOTIDE SEQUENCE [LARGE SCALE GENOMIC DNA]</scope>
    <source>
        <strain evidence="3">16-048</strain>
        <strain evidence="6">16-048 (F4)</strain>
    </source>
</reference>
<accession>A0A347VNU0</accession>
<reference evidence="4 5" key="2">
    <citation type="journal article" date="2016" name="Infect. Immun.">
        <title>Helicobacter saguini, a Novel Helicobacter Isolated from Cotton-Top Tamarins with Ulcerative Colitis, Has Proinflammatory Properties and Induces Typhlocolitis and Dysplasia in Gnotobiotic IL-10-/- Mice.</title>
        <authorList>
            <person name="Shen Z."/>
            <person name="Mannion A."/>
            <person name="Whary M.T."/>
            <person name="Muthupalani S."/>
            <person name="Sheh A."/>
            <person name="Feng Y."/>
            <person name="Gong G."/>
            <person name="Vandamme P."/>
            <person name="Holcombe H.R."/>
            <person name="Paster B.J."/>
            <person name="Fox J.G."/>
        </authorList>
    </citation>
    <scope>NUCLEOTIDE SEQUENCE [LARGE SCALE GENOMIC DNA]</scope>
    <source>
        <strain evidence="4 5">MIT 97-6194</strain>
    </source>
</reference>
<dbReference type="STRING" id="1548018.LS64_13870"/>
<dbReference type="EMBL" id="QBIU01000001">
    <property type="protein sequence ID" value="MWV70039.1"/>
    <property type="molecule type" value="Genomic_DNA"/>
</dbReference>
<dbReference type="RefSeq" id="WP_034573801.1">
    <property type="nucleotide sequence ID" value="NZ_JRMP02000018.1"/>
</dbReference>
<dbReference type="InterPro" id="IPR002939">
    <property type="entry name" value="DnaJ_C"/>
</dbReference>
<dbReference type="GO" id="GO:0005737">
    <property type="term" value="C:cytoplasm"/>
    <property type="evidence" value="ECO:0007669"/>
    <property type="project" value="TreeGrafter"/>
</dbReference>
<dbReference type="InterPro" id="IPR036869">
    <property type="entry name" value="J_dom_sf"/>
</dbReference>
<dbReference type="CDD" id="cd10747">
    <property type="entry name" value="DnaJ_C"/>
    <property type="match status" value="1"/>
</dbReference>
<dbReference type="GO" id="GO:0051082">
    <property type="term" value="F:unfolded protein binding"/>
    <property type="evidence" value="ECO:0007669"/>
    <property type="project" value="InterPro"/>
</dbReference>
<keyword evidence="1" id="KW-0143">Chaperone</keyword>